<gene>
    <name evidence="1" type="ORF">SUNI508_13464</name>
</gene>
<dbReference type="InterPro" id="IPR016169">
    <property type="entry name" value="FAD-bd_PCMH_sub2"/>
</dbReference>
<comment type="caution">
    <text evidence="1">The sequence shown here is derived from an EMBL/GenBank/DDBJ whole genome shotgun (WGS) entry which is preliminary data.</text>
</comment>
<accession>A0ABR2VE54</accession>
<proteinExistence type="predicted"/>
<evidence type="ECO:0000313" key="2">
    <source>
        <dbReference type="Proteomes" id="UP001408356"/>
    </source>
</evidence>
<reference evidence="1 2" key="1">
    <citation type="journal article" date="2024" name="J. Plant Pathol.">
        <title>Sequence and assembly of the genome of Seiridium unicorne, isolate CBS 538.82, causal agent of cypress canker disease.</title>
        <authorList>
            <person name="Scali E."/>
            <person name="Rocca G.D."/>
            <person name="Danti R."/>
            <person name="Garbelotto M."/>
            <person name="Barberini S."/>
            <person name="Baroncelli R."/>
            <person name="Emiliani G."/>
        </authorList>
    </citation>
    <scope>NUCLEOTIDE SEQUENCE [LARGE SCALE GENOMIC DNA]</scope>
    <source>
        <strain evidence="1 2">BM-138-508</strain>
    </source>
</reference>
<protein>
    <submittedName>
        <fullName evidence="1">FAD-binding PCMH-type domain-containing protein</fullName>
    </submittedName>
</protein>
<keyword evidence="2" id="KW-1185">Reference proteome</keyword>
<dbReference type="EMBL" id="JARVKF010000031">
    <property type="protein sequence ID" value="KAK9424811.1"/>
    <property type="molecule type" value="Genomic_DNA"/>
</dbReference>
<name>A0ABR2VE54_9PEZI</name>
<organism evidence="1 2">
    <name type="scientific">Seiridium unicorne</name>
    <dbReference type="NCBI Taxonomy" id="138068"/>
    <lineage>
        <taxon>Eukaryota</taxon>
        <taxon>Fungi</taxon>
        <taxon>Dikarya</taxon>
        <taxon>Ascomycota</taxon>
        <taxon>Pezizomycotina</taxon>
        <taxon>Sordariomycetes</taxon>
        <taxon>Xylariomycetidae</taxon>
        <taxon>Amphisphaeriales</taxon>
        <taxon>Sporocadaceae</taxon>
        <taxon>Seiridium</taxon>
    </lineage>
</organism>
<evidence type="ECO:0000313" key="1">
    <source>
        <dbReference type="EMBL" id="KAK9424811.1"/>
    </source>
</evidence>
<dbReference type="Proteomes" id="UP001408356">
    <property type="component" value="Unassembled WGS sequence"/>
</dbReference>
<sequence>MPRSPRSNPLGEAATRAATTKSIPFLATGGRHGCTTTLGKLHEGLAIDLSKLNQIRIRDGHVTVGLGVLFQDVIGPILEAGYEMQAVGSCEPLRRNFGVITSATYKLTEAPNGGRVFTADLMYGASQMTKYFDALKGLEDTMPAELAINIAITWDATANEARFDIGSFNSAYKTFDAFYYKAYPNGRSSAGVLESFSNQAVAAVPTDATAYPWKASKGNLC</sequence>
<dbReference type="SUPFAM" id="SSF56176">
    <property type="entry name" value="FAD-binding/transporter-associated domain-like"/>
    <property type="match status" value="1"/>
</dbReference>
<dbReference type="Gene3D" id="3.30.465.10">
    <property type="match status" value="1"/>
</dbReference>
<dbReference type="InterPro" id="IPR036318">
    <property type="entry name" value="FAD-bd_PCMH-like_sf"/>
</dbReference>